<feature type="transmembrane region" description="Helical" evidence="1">
    <location>
        <begin position="12"/>
        <end position="38"/>
    </location>
</feature>
<feature type="transmembrane region" description="Helical" evidence="1">
    <location>
        <begin position="222"/>
        <end position="241"/>
    </location>
</feature>
<dbReference type="STRING" id="765911.Thivi_0952"/>
<feature type="transmembrane region" description="Helical" evidence="1">
    <location>
        <begin position="189"/>
        <end position="210"/>
    </location>
</feature>
<reference evidence="2 3" key="1">
    <citation type="submission" date="2012-06" db="EMBL/GenBank/DDBJ databases">
        <title>Complete sequence of Thiocystis violascens DSM 198.</title>
        <authorList>
            <consortium name="US DOE Joint Genome Institute"/>
            <person name="Lucas S."/>
            <person name="Han J."/>
            <person name="Lapidus A."/>
            <person name="Cheng J.-F."/>
            <person name="Goodwin L."/>
            <person name="Pitluck S."/>
            <person name="Peters L."/>
            <person name="Ovchinnikova G."/>
            <person name="Teshima H."/>
            <person name="Detter J.C."/>
            <person name="Han C."/>
            <person name="Tapia R."/>
            <person name="Land M."/>
            <person name="Hauser L."/>
            <person name="Kyrpides N."/>
            <person name="Ivanova N."/>
            <person name="Pagani I."/>
            <person name="Vogl K."/>
            <person name="Liu Z."/>
            <person name="Frigaard N.-U."/>
            <person name="Bryant D."/>
            <person name="Woyke T."/>
        </authorList>
    </citation>
    <scope>NUCLEOTIDE SEQUENCE [LARGE SCALE GENOMIC DNA]</scope>
    <source>
        <strain evidence="3">ATCC 17096 / DSM 198 / 6111</strain>
    </source>
</reference>
<feature type="transmembrane region" description="Helical" evidence="1">
    <location>
        <begin position="123"/>
        <end position="142"/>
    </location>
</feature>
<keyword evidence="1" id="KW-0472">Membrane</keyword>
<feature type="transmembrane region" description="Helical" evidence="1">
    <location>
        <begin position="247"/>
        <end position="269"/>
    </location>
</feature>
<protein>
    <submittedName>
        <fullName evidence="2">Uncharacterized protein</fullName>
    </submittedName>
</protein>
<dbReference type="eggNOG" id="COG3278">
    <property type="taxonomic scope" value="Bacteria"/>
</dbReference>
<dbReference type="RefSeq" id="WP_014777474.1">
    <property type="nucleotide sequence ID" value="NC_018012.1"/>
</dbReference>
<evidence type="ECO:0000313" key="2">
    <source>
        <dbReference type="EMBL" id="AFL72987.1"/>
    </source>
</evidence>
<feature type="transmembrane region" description="Helical" evidence="1">
    <location>
        <begin position="309"/>
        <end position="339"/>
    </location>
</feature>
<dbReference type="HOGENOM" id="CLU_034656_1_0_6"/>
<keyword evidence="3" id="KW-1185">Reference proteome</keyword>
<gene>
    <name evidence="2" type="ordered locus">Thivi_0952</name>
</gene>
<name>I3Y7L9_THIV6</name>
<proteinExistence type="predicted"/>
<dbReference type="AlphaFoldDB" id="I3Y7L9"/>
<dbReference type="EMBL" id="CP003154">
    <property type="protein sequence ID" value="AFL72987.1"/>
    <property type="molecule type" value="Genomic_DNA"/>
</dbReference>
<sequence>MLNTAGLSLDQAPPIGVPFAFFLTAPLFAVAAGGLLLWQGELVLISRWTPPALAVTHLIALGFLTQIMCGALLQMLPVLAGSPVPRVVLVGRATQVLLILGTLSLSADLLWGGAAWLTLGGGSLMAGLTIFATAAGSALARARGVRRTVVAMRLALVALLVTLLLGVLLVVALLGGWRVAGFVDWVNLHLAWGLLGWAGLLIMGVGYQVVPMFHVTPAYPDWLMRWAAPLVAVVLTVASALTANGQGAAATGWMGLSTLCFVVFAGVSLDRQRRRERPRLDATLLYWRSAMISALLAAALWLAGGRAELVGVLVLIGVGVGLPSGMLFKIVPFLSWFHLQHRQVATRRFDVRVPHMHTFIPEAPARIQFGLYLVALLALVAAAALPAFDVAPGVGKSLARLGGLALVLSSGFLWFLLARSFWRFRGFGL</sequence>
<feature type="transmembrane region" description="Helical" evidence="1">
    <location>
        <begin position="58"/>
        <end position="84"/>
    </location>
</feature>
<feature type="transmembrane region" description="Helical" evidence="1">
    <location>
        <begin position="285"/>
        <end position="303"/>
    </location>
</feature>
<feature type="transmembrane region" description="Helical" evidence="1">
    <location>
        <begin position="400"/>
        <end position="422"/>
    </location>
</feature>
<evidence type="ECO:0000256" key="1">
    <source>
        <dbReference type="SAM" id="Phobius"/>
    </source>
</evidence>
<feature type="transmembrane region" description="Helical" evidence="1">
    <location>
        <begin position="369"/>
        <end position="388"/>
    </location>
</feature>
<dbReference type="KEGG" id="tvi:Thivi_0952"/>
<organism evidence="2 3">
    <name type="scientific">Thiocystis violascens (strain ATCC 17096 / DSM 198 / 6111)</name>
    <name type="common">Chromatium violascens</name>
    <dbReference type="NCBI Taxonomy" id="765911"/>
    <lineage>
        <taxon>Bacteria</taxon>
        <taxon>Pseudomonadati</taxon>
        <taxon>Pseudomonadota</taxon>
        <taxon>Gammaproteobacteria</taxon>
        <taxon>Chromatiales</taxon>
        <taxon>Chromatiaceae</taxon>
        <taxon>Thiocystis</taxon>
    </lineage>
</organism>
<dbReference type="Proteomes" id="UP000006062">
    <property type="component" value="Chromosome"/>
</dbReference>
<evidence type="ECO:0000313" key="3">
    <source>
        <dbReference type="Proteomes" id="UP000006062"/>
    </source>
</evidence>
<keyword evidence="1" id="KW-0812">Transmembrane</keyword>
<feature type="transmembrane region" description="Helical" evidence="1">
    <location>
        <begin position="154"/>
        <end position="177"/>
    </location>
</feature>
<keyword evidence="1" id="KW-1133">Transmembrane helix</keyword>
<accession>I3Y7L9</accession>